<dbReference type="AlphaFoldDB" id="A0AAD5NH91"/>
<dbReference type="EMBL" id="JAJSOW010000106">
    <property type="protein sequence ID" value="KAI9160315.1"/>
    <property type="molecule type" value="Genomic_DNA"/>
</dbReference>
<comment type="caution">
    <text evidence="1">The sequence shown here is derived from an EMBL/GenBank/DDBJ whole genome shotgun (WGS) entry which is preliminary data.</text>
</comment>
<keyword evidence="2" id="KW-1185">Reference proteome</keyword>
<reference evidence="1" key="2">
    <citation type="submission" date="2023-02" db="EMBL/GenBank/DDBJ databases">
        <authorList>
            <person name="Swenson N.G."/>
            <person name="Wegrzyn J.L."/>
            <person name="Mcevoy S.L."/>
        </authorList>
    </citation>
    <scope>NUCLEOTIDE SEQUENCE</scope>
    <source>
        <strain evidence="1">91603</strain>
        <tissue evidence="1">Leaf</tissue>
    </source>
</reference>
<gene>
    <name evidence="1" type="ORF">LWI28_007030</name>
</gene>
<sequence length="77" mass="9022">MRMEAVSSTTMSCRELCLRIIRASERELSSYNQSFNKRTVHLLMFTFALNKNTRKIDYGFRRADIFLGSIMVKLPLL</sequence>
<evidence type="ECO:0000313" key="2">
    <source>
        <dbReference type="Proteomes" id="UP001064489"/>
    </source>
</evidence>
<organism evidence="1 2">
    <name type="scientific">Acer negundo</name>
    <name type="common">Box elder</name>
    <dbReference type="NCBI Taxonomy" id="4023"/>
    <lineage>
        <taxon>Eukaryota</taxon>
        <taxon>Viridiplantae</taxon>
        <taxon>Streptophyta</taxon>
        <taxon>Embryophyta</taxon>
        <taxon>Tracheophyta</taxon>
        <taxon>Spermatophyta</taxon>
        <taxon>Magnoliopsida</taxon>
        <taxon>eudicotyledons</taxon>
        <taxon>Gunneridae</taxon>
        <taxon>Pentapetalae</taxon>
        <taxon>rosids</taxon>
        <taxon>malvids</taxon>
        <taxon>Sapindales</taxon>
        <taxon>Sapindaceae</taxon>
        <taxon>Hippocastanoideae</taxon>
        <taxon>Acereae</taxon>
        <taxon>Acer</taxon>
    </lineage>
</organism>
<protein>
    <submittedName>
        <fullName evidence="1">Uncharacterized protein</fullName>
    </submittedName>
</protein>
<dbReference type="Proteomes" id="UP001064489">
    <property type="component" value="Chromosome 2"/>
</dbReference>
<reference evidence="1" key="1">
    <citation type="journal article" date="2022" name="Plant J.">
        <title>Strategies of tolerance reflected in two North American maple genomes.</title>
        <authorList>
            <person name="McEvoy S.L."/>
            <person name="Sezen U.U."/>
            <person name="Trouern-Trend A."/>
            <person name="McMahon S.M."/>
            <person name="Schaberg P.G."/>
            <person name="Yang J."/>
            <person name="Wegrzyn J.L."/>
            <person name="Swenson N.G."/>
        </authorList>
    </citation>
    <scope>NUCLEOTIDE SEQUENCE</scope>
    <source>
        <strain evidence="1">91603</strain>
    </source>
</reference>
<accession>A0AAD5NH91</accession>
<name>A0AAD5NH91_ACENE</name>
<evidence type="ECO:0000313" key="1">
    <source>
        <dbReference type="EMBL" id="KAI9160315.1"/>
    </source>
</evidence>
<proteinExistence type="predicted"/>